<gene>
    <name evidence="9" type="ORF">RHGRI_027899</name>
</gene>
<feature type="region of interest" description="Disordered" evidence="7">
    <location>
        <begin position="240"/>
        <end position="261"/>
    </location>
</feature>
<dbReference type="EMBL" id="JACTNZ010000009">
    <property type="protein sequence ID" value="KAG5533856.1"/>
    <property type="molecule type" value="Genomic_DNA"/>
</dbReference>
<evidence type="ECO:0000259" key="8">
    <source>
        <dbReference type="PROSITE" id="PS51032"/>
    </source>
</evidence>
<dbReference type="CDD" id="cd00018">
    <property type="entry name" value="AP2"/>
    <property type="match status" value="1"/>
</dbReference>
<keyword evidence="5" id="KW-0804">Transcription</keyword>
<dbReference type="GO" id="GO:0005634">
    <property type="term" value="C:nucleus"/>
    <property type="evidence" value="ECO:0007669"/>
    <property type="project" value="UniProtKB-SubCell"/>
</dbReference>
<evidence type="ECO:0000256" key="6">
    <source>
        <dbReference type="ARBA" id="ARBA00023242"/>
    </source>
</evidence>
<dbReference type="GO" id="GO:0003700">
    <property type="term" value="F:DNA-binding transcription factor activity"/>
    <property type="evidence" value="ECO:0007669"/>
    <property type="project" value="InterPro"/>
</dbReference>
<reference evidence="9" key="1">
    <citation type="submission" date="2020-08" db="EMBL/GenBank/DDBJ databases">
        <title>Plant Genome Project.</title>
        <authorList>
            <person name="Zhang R.-G."/>
        </authorList>
    </citation>
    <scope>NUCLEOTIDE SEQUENCE</scope>
    <source>
        <strain evidence="9">WSP0</strain>
        <tissue evidence="9">Leaf</tissue>
    </source>
</reference>
<evidence type="ECO:0000256" key="2">
    <source>
        <dbReference type="ARBA" id="ARBA00022821"/>
    </source>
</evidence>
<proteinExistence type="predicted"/>
<dbReference type="PROSITE" id="PS51032">
    <property type="entry name" value="AP2_ERF"/>
    <property type="match status" value="1"/>
</dbReference>
<dbReference type="InterPro" id="IPR036955">
    <property type="entry name" value="AP2/ERF_dom_sf"/>
</dbReference>
<organism evidence="9 10">
    <name type="scientific">Rhododendron griersonianum</name>
    <dbReference type="NCBI Taxonomy" id="479676"/>
    <lineage>
        <taxon>Eukaryota</taxon>
        <taxon>Viridiplantae</taxon>
        <taxon>Streptophyta</taxon>
        <taxon>Embryophyta</taxon>
        <taxon>Tracheophyta</taxon>
        <taxon>Spermatophyta</taxon>
        <taxon>Magnoliopsida</taxon>
        <taxon>eudicotyledons</taxon>
        <taxon>Gunneridae</taxon>
        <taxon>Pentapetalae</taxon>
        <taxon>asterids</taxon>
        <taxon>Ericales</taxon>
        <taxon>Ericaceae</taxon>
        <taxon>Ericoideae</taxon>
        <taxon>Rhodoreae</taxon>
        <taxon>Rhododendron</taxon>
    </lineage>
</organism>
<keyword evidence="2" id="KW-0611">Plant defense</keyword>
<dbReference type="GO" id="GO:0006952">
    <property type="term" value="P:defense response"/>
    <property type="evidence" value="ECO:0007669"/>
    <property type="project" value="UniProtKB-KW"/>
</dbReference>
<dbReference type="FunFam" id="3.30.730.10:FF:000001">
    <property type="entry name" value="Ethylene-responsive transcription factor 2"/>
    <property type="match status" value="1"/>
</dbReference>
<evidence type="ECO:0000256" key="5">
    <source>
        <dbReference type="ARBA" id="ARBA00023163"/>
    </source>
</evidence>
<keyword evidence="4" id="KW-0238">DNA-binding</keyword>
<evidence type="ECO:0000313" key="9">
    <source>
        <dbReference type="EMBL" id="KAG5533856.1"/>
    </source>
</evidence>
<dbReference type="InterPro" id="IPR016177">
    <property type="entry name" value="DNA-bd_dom_sf"/>
</dbReference>
<dbReference type="SUPFAM" id="SSF54171">
    <property type="entry name" value="DNA-binding domain"/>
    <property type="match status" value="1"/>
</dbReference>
<dbReference type="PANTHER" id="PTHR31194">
    <property type="entry name" value="SHN SHINE , DNA BINDING / TRANSCRIPTION FACTOR"/>
    <property type="match status" value="1"/>
</dbReference>
<dbReference type="Gene3D" id="3.30.730.10">
    <property type="entry name" value="AP2/ERF domain"/>
    <property type="match status" value="1"/>
</dbReference>
<feature type="domain" description="AP2/ERF" evidence="8">
    <location>
        <begin position="140"/>
        <end position="197"/>
    </location>
</feature>
<comment type="subcellular location">
    <subcellularLocation>
        <location evidence="1">Nucleus</location>
    </subcellularLocation>
</comment>
<dbReference type="InterPro" id="IPR050913">
    <property type="entry name" value="AP2/ERF_ERF"/>
</dbReference>
<sequence>MDDSMSMLCPIKYTEHKTFTKKFTKPSTISKPKNPSDERRNVPDYNKSGMPRVVRISVADPDATDSSSGEEDELFGRRRVKRYVNEISVETERSRSSASSSIDAEVVPTSSRKKKTVGNRDGLKPKRNNTKAAPVKIGQKYRGVRQRPWGKFAAEIRDPTRRVRLWLGTYETAEEAAIVYDNAAIKLRGPDALTNFVRPPVKPEINVTSVSGYESGEESNNVISSPTSVLRFRTLSNDAEPVREATTKDATNKDRQPVQRGNDFCVPVEKTEPIGQTVEEAVQCRGETYPSRNEGVDFVIPMDIPFLDDFFYLEPPEPMHFHDAPVLAESLLLSEGLDMLVDPVDDFGSLSSWQVDDYFQDIGGDYFTSDPLTAL</sequence>
<keyword evidence="10" id="KW-1185">Reference proteome</keyword>
<feature type="region of interest" description="Disordered" evidence="7">
    <location>
        <begin position="88"/>
        <end position="129"/>
    </location>
</feature>
<protein>
    <recommendedName>
        <fullName evidence="8">AP2/ERF domain-containing protein</fullName>
    </recommendedName>
</protein>
<dbReference type="PANTHER" id="PTHR31194:SF202">
    <property type="entry name" value="ETHYLENE-RESPONSIVE TRANSCRIPTION FACTOR ERF070"/>
    <property type="match status" value="1"/>
</dbReference>
<feature type="compositionally biased region" description="Basic and acidic residues" evidence="7">
    <location>
        <begin position="240"/>
        <end position="257"/>
    </location>
</feature>
<dbReference type="PRINTS" id="PR00367">
    <property type="entry name" value="ETHRSPELEMNT"/>
</dbReference>
<evidence type="ECO:0000256" key="7">
    <source>
        <dbReference type="SAM" id="MobiDB-lite"/>
    </source>
</evidence>
<dbReference type="InterPro" id="IPR001471">
    <property type="entry name" value="AP2/ERF_dom"/>
</dbReference>
<name>A0AAV6IYA4_9ERIC</name>
<dbReference type="Pfam" id="PF00847">
    <property type="entry name" value="AP2"/>
    <property type="match status" value="1"/>
</dbReference>
<comment type="caution">
    <text evidence="9">The sequence shown here is derived from an EMBL/GenBank/DDBJ whole genome shotgun (WGS) entry which is preliminary data.</text>
</comment>
<evidence type="ECO:0000256" key="3">
    <source>
        <dbReference type="ARBA" id="ARBA00023015"/>
    </source>
</evidence>
<dbReference type="AlphaFoldDB" id="A0AAV6IYA4"/>
<dbReference type="GO" id="GO:0003677">
    <property type="term" value="F:DNA binding"/>
    <property type="evidence" value="ECO:0007669"/>
    <property type="project" value="UniProtKB-KW"/>
</dbReference>
<keyword evidence="6" id="KW-0539">Nucleus</keyword>
<dbReference type="Proteomes" id="UP000823749">
    <property type="component" value="Chromosome 9"/>
</dbReference>
<feature type="region of interest" description="Disordered" evidence="7">
    <location>
        <begin position="23"/>
        <end position="74"/>
    </location>
</feature>
<accession>A0AAV6IYA4</accession>
<keyword evidence="3" id="KW-0805">Transcription regulation</keyword>
<evidence type="ECO:0000256" key="1">
    <source>
        <dbReference type="ARBA" id="ARBA00004123"/>
    </source>
</evidence>
<evidence type="ECO:0000313" key="10">
    <source>
        <dbReference type="Proteomes" id="UP000823749"/>
    </source>
</evidence>
<dbReference type="SMART" id="SM00380">
    <property type="entry name" value="AP2"/>
    <property type="match status" value="1"/>
</dbReference>
<evidence type="ECO:0000256" key="4">
    <source>
        <dbReference type="ARBA" id="ARBA00023125"/>
    </source>
</evidence>